<sequence length="335" mass="37313">MAQGIGSLNFKAITAPYDPDLKIHLPSNTPFGLTEQVVYLYGGWREADGTLHVFERKFIGPMTAGLWLMKALHGSVEIDDVSAETVRGEVKRSYGDDEYVLQGQMMEKIGKGGLSYKFALRAGEFTWTEGDDVLALDGKLVGPGIQIYAPDVAEPLLYISELYKVKGTVKGDEVEGFVFLDHAYWAPGHDWKEYRVFKDLQLGWQAFANEYSDGSIEWGHLCLGRHGFNFTGVGSADGPVSCDSSVTAGLDLGDDDYCTRQTWRASDGKRWVFELEAPLSGFTKARWGGYRAQAGHTKRVGDDRELRLGFSWLETFGDRIREDKIRSFDEAMADG</sequence>
<protein>
    <recommendedName>
        <fullName evidence="3">Tocopherol cyclase</fullName>
    </recommendedName>
</protein>
<dbReference type="EMBL" id="BAAAHE010000014">
    <property type="protein sequence ID" value="GAA0616302.1"/>
    <property type="molecule type" value="Genomic_DNA"/>
</dbReference>
<dbReference type="Proteomes" id="UP001500957">
    <property type="component" value="Unassembled WGS sequence"/>
</dbReference>
<evidence type="ECO:0000313" key="1">
    <source>
        <dbReference type="EMBL" id="GAA0616302.1"/>
    </source>
</evidence>
<name>A0ABP3RTR1_9ACTN</name>
<gene>
    <name evidence="1" type="ORF">GCM10009547_17880</name>
</gene>
<evidence type="ECO:0008006" key="3">
    <source>
        <dbReference type="Google" id="ProtNLM"/>
    </source>
</evidence>
<evidence type="ECO:0000313" key="2">
    <source>
        <dbReference type="Proteomes" id="UP001500957"/>
    </source>
</evidence>
<dbReference type="RefSeq" id="WP_344603779.1">
    <property type="nucleotide sequence ID" value="NZ_BAAAHE010000014.1"/>
</dbReference>
<keyword evidence="2" id="KW-1185">Reference proteome</keyword>
<proteinExistence type="predicted"/>
<reference evidence="2" key="1">
    <citation type="journal article" date="2019" name="Int. J. Syst. Evol. Microbiol.">
        <title>The Global Catalogue of Microorganisms (GCM) 10K type strain sequencing project: providing services to taxonomists for standard genome sequencing and annotation.</title>
        <authorList>
            <consortium name="The Broad Institute Genomics Platform"/>
            <consortium name="The Broad Institute Genome Sequencing Center for Infectious Disease"/>
            <person name="Wu L."/>
            <person name="Ma J."/>
        </authorList>
    </citation>
    <scope>NUCLEOTIDE SEQUENCE [LARGE SCALE GENOMIC DNA]</scope>
    <source>
        <strain evidence="2">JCM 10671</strain>
    </source>
</reference>
<accession>A0ABP3RTR1</accession>
<organism evidence="1 2">
    <name type="scientific">Sporichthya brevicatena</name>
    <dbReference type="NCBI Taxonomy" id="171442"/>
    <lineage>
        <taxon>Bacteria</taxon>
        <taxon>Bacillati</taxon>
        <taxon>Actinomycetota</taxon>
        <taxon>Actinomycetes</taxon>
        <taxon>Sporichthyales</taxon>
        <taxon>Sporichthyaceae</taxon>
        <taxon>Sporichthya</taxon>
    </lineage>
</organism>
<comment type="caution">
    <text evidence="1">The sequence shown here is derived from an EMBL/GenBank/DDBJ whole genome shotgun (WGS) entry which is preliminary data.</text>
</comment>